<dbReference type="Pfam" id="PF05593">
    <property type="entry name" value="RHS_repeat"/>
    <property type="match status" value="1"/>
</dbReference>
<organism evidence="2 3">
    <name type="scientific">Nonomuraea mangrovi</name>
    <dbReference type="NCBI Taxonomy" id="2316207"/>
    <lineage>
        <taxon>Bacteria</taxon>
        <taxon>Bacillati</taxon>
        <taxon>Actinomycetota</taxon>
        <taxon>Actinomycetes</taxon>
        <taxon>Streptosporangiales</taxon>
        <taxon>Streptosporangiaceae</taxon>
        <taxon>Nonomuraea</taxon>
    </lineage>
</organism>
<name>A0ABW4T848_9ACTN</name>
<gene>
    <name evidence="2" type="ORF">ACFSKW_34290</name>
</gene>
<comment type="caution">
    <text evidence="2">The sequence shown here is derived from an EMBL/GenBank/DDBJ whole genome shotgun (WGS) entry which is preliminary data.</text>
</comment>
<dbReference type="Gene3D" id="2.180.10.10">
    <property type="entry name" value="RHS repeat-associated core"/>
    <property type="match status" value="1"/>
</dbReference>
<sequence length="304" mass="32762">MPRWASWRLTASRPSRSRAGNDTALTYSNGQTRWLEFTNTPGINGTIIAATSPGGRQEYGYDTAGRLTKVADTYNGTCVTRTYAFTANTNRSRPDTYNPATNGKCSTTSTPTTTTYTYDEADRLTTTGYTYDAFGRTTTVPKAHASGGADLTIGYHADDMVASMTQGTTSRTFTLDPEGRIRATTQTGGARPGMMVNHYDGQDDEPVWIAEADGSWSRRATHRAGPRRDLLGRAGGRTAAYRTEGADHDDSDPPSPAQSDDQGRVRSGRHRAHSACGPPHLGHGRSRPVGNRAADRRCVTTTGA</sequence>
<proteinExistence type="predicted"/>
<accession>A0ABW4T848</accession>
<keyword evidence="3" id="KW-1185">Reference proteome</keyword>
<evidence type="ECO:0000256" key="1">
    <source>
        <dbReference type="SAM" id="MobiDB-lite"/>
    </source>
</evidence>
<evidence type="ECO:0008006" key="4">
    <source>
        <dbReference type="Google" id="ProtNLM"/>
    </source>
</evidence>
<evidence type="ECO:0000313" key="2">
    <source>
        <dbReference type="EMBL" id="MFD1936554.1"/>
    </source>
</evidence>
<dbReference type="Proteomes" id="UP001597368">
    <property type="component" value="Unassembled WGS sequence"/>
</dbReference>
<dbReference type="EMBL" id="JBHUFV010000051">
    <property type="protein sequence ID" value="MFD1936554.1"/>
    <property type="molecule type" value="Genomic_DNA"/>
</dbReference>
<reference evidence="3" key="1">
    <citation type="journal article" date="2019" name="Int. J. Syst. Evol. Microbiol.">
        <title>The Global Catalogue of Microorganisms (GCM) 10K type strain sequencing project: providing services to taxonomists for standard genome sequencing and annotation.</title>
        <authorList>
            <consortium name="The Broad Institute Genomics Platform"/>
            <consortium name="The Broad Institute Genome Sequencing Center for Infectious Disease"/>
            <person name="Wu L."/>
            <person name="Ma J."/>
        </authorList>
    </citation>
    <scope>NUCLEOTIDE SEQUENCE [LARGE SCALE GENOMIC DNA]</scope>
    <source>
        <strain evidence="3">ICMP 6774ER</strain>
    </source>
</reference>
<feature type="region of interest" description="Disordered" evidence="1">
    <location>
        <begin position="242"/>
        <end position="304"/>
    </location>
</feature>
<evidence type="ECO:0000313" key="3">
    <source>
        <dbReference type="Proteomes" id="UP001597368"/>
    </source>
</evidence>
<dbReference type="RefSeq" id="WP_379576941.1">
    <property type="nucleotide sequence ID" value="NZ_JBHUFV010000051.1"/>
</dbReference>
<protein>
    <recommendedName>
        <fullName evidence="4">RHS repeat protein</fullName>
    </recommendedName>
</protein>
<dbReference type="InterPro" id="IPR031325">
    <property type="entry name" value="RHS_repeat"/>
</dbReference>